<sequence>MAPRRAARLGFGERDLRAWAAFALLLALHWLYTRSTGAPHSWQQQRLLRDLRPGPAKLPPLVWAGAWLFLLCLTVAMATEFAVALHAAIQRALEPPLEGASRGREAAVADLAAAVASAPANGPAGAARGPPSPALKPSPTEAARAATVARLGLADEQASQEEAGAGLAEGSDRSDGGGGGGGGGARVGSVSGEGAAFAADPPPAPAAATSRAIAEAAAAAGDGMRRRWAAAGPAQGARPPSSSNSGDEGEQQKQPEQQRRQRQQEREEGSSAAEDARLQLERHQARMQAAQEAEERQRVWVHEMGGGAGGLAAREAAEQLALDRELRQATDREFDESLAADAAKAAAREAEAEAARAAAGAAEADRARRAEARAALAAALPAEPPAGAAGAVRVRVRLPSGASAERRWDGAAADVGALTDWIQSLEDLPASWQPGGWCLATPFPRAALRDRALSVAELAGGAPALALLATEL</sequence>
<accession>A0A2V0NSP7</accession>
<dbReference type="AlphaFoldDB" id="A0A2V0NSP7"/>
<reference evidence="4 5" key="1">
    <citation type="journal article" date="2018" name="Sci. Rep.">
        <title>Raphidocelis subcapitata (=Pseudokirchneriella subcapitata) provides an insight into genome evolution and environmental adaptations in the Sphaeropleales.</title>
        <authorList>
            <person name="Suzuki S."/>
            <person name="Yamaguchi H."/>
            <person name="Nakajima N."/>
            <person name="Kawachi M."/>
        </authorList>
    </citation>
    <scope>NUCLEOTIDE SEQUENCE [LARGE SCALE GENOMIC DNA]</scope>
    <source>
        <strain evidence="4 5">NIES-35</strain>
    </source>
</reference>
<evidence type="ECO:0000313" key="5">
    <source>
        <dbReference type="Proteomes" id="UP000247498"/>
    </source>
</evidence>
<gene>
    <name evidence="4" type="ORF">Rsub_03226</name>
</gene>
<dbReference type="GO" id="GO:0036503">
    <property type="term" value="P:ERAD pathway"/>
    <property type="evidence" value="ECO:0007669"/>
    <property type="project" value="TreeGrafter"/>
</dbReference>
<feature type="compositionally biased region" description="Low complexity" evidence="1">
    <location>
        <begin position="187"/>
        <end position="199"/>
    </location>
</feature>
<feature type="compositionally biased region" description="Gly residues" evidence="1">
    <location>
        <begin position="176"/>
        <end position="186"/>
    </location>
</feature>
<dbReference type="SUPFAM" id="SSF54236">
    <property type="entry name" value="Ubiquitin-like"/>
    <property type="match status" value="1"/>
</dbReference>
<dbReference type="GO" id="GO:0043130">
    <property type="term" value="F:ubiquitin binding"/>
    <property type="evidence" value="ECO:0007669"/>
    <property type="project" value="TreeGrafter"/>
</dbReference>
<feature type="domain" description="UBX" evidence="3">
    <location>
        <begin position="387"/>
        <end position="472"/>
    </location>
</feature>
<dbReference type="STRING" id="307507.A0A2V0NSP7"/>
<dbReference type="InParanoid" id="A0A2V0NSP7"/>
<dbReference type="Gene3D" id="3.10.20.90">
    <property type="entry name" value="Phosphatidylinositol 3-kinase Catalytic Subunit, Chain A, domain 1"/>
    <property type="match status" value="1"/>
</dbReference>
<feature type="region of interest" description="Disordered" evidence="1">
    <location>
        <begin position="224"/>
        <end position="275"/>
    </location>
</feature>
<evidence type="ECO:0000256" key="1">
    <source>
        <dbReference type="SAM" id="MobiDB-lite"/>
    </source>
</evidence>
<evidence type="ECO:0000259" key="3">
    <source>
        <dbReference type="PROSITE" id="PS50033"/>
    </source>
</evidence>
<dbReference type="Proteomes" id="UP000247498">
    <property type="component" value="Unassembled WGS sequence"/>
</dbReference>
<dbReference type="OrthoDB" id="10671350at2759"/>
<feature type="region of interest" description="Disordered" evidence="1">
    <location>
        <begin position="119"/>
        <end position="211"/>
    </location>
</feature>
<dbReference type="InterPro" id="IPR029071">
    <property type="entry name" value="Ubiquitin-like_domsf"/>
</dbReference>
<feature type="compositionally biased region" description="Basic and acidic residues" evidence="1">
    <location>
        <begin position="250"/>
        <end position="275"/>
    </location>
</feature>
<keyword evidence="2" id="KW-0472">Membrane</keyword>
<dbReference type="PANTHER" id="PTHR23322:SF1">
    <property type="entry name" value="FAS-ASSOCIATED FACTOR 2"/>
    <property type="match status" value="1"/>
</dbReference>
<comment type="caution">
    <text evidence="4">The sequence shown here is derived from an EMBL/GenBank/DDBJ whole genome shotgun (WGS) entry which is preliminary data.</text>
</comment>
<evidence type="ECO:0000313" key="4">
    <source>
        <dbReference type="EMBL" id="GBF90654.1"/>
    </source>
</evidence>
<feature type="transmembrane region" description="Helical" evidence="2">
    <location>
        <begin position="61"/>
        <end position="85"/>
    </location>
</feature>
<feature type="compositionally biased region" description="Low complexity" evidence="1">
    <location>
        <begin position="229"/>
        <end position="243"/>
    </location>
</feature>
<keyword evidence="2" id="KW-0812">Transmembrane</keyword>
<dbReference type="InterPro" id="IPR001012">
    <property type="entry name" value="UBX_dom"/>
</dbReference>
<proteinExistence type="predicted"/>
<keyword evidence="2" id="KW-1133">Transmembrane helix</keyword>
<keyword evidence="5" id="KW-1185">Reference proteome</keyword>
<dbReference type="PROSITE" id="PS50033">
    <property type="entry name" value="UBX"/>
    <property type="match status" value="1"/>
</dbReference>
<protein>
    <recommendedName>
        <fullName evidence="3">UBX domain-containing protein</fullName>
    </recommendedName>
</protein>
<name>A0A2V0NSP7_9CHLO</name>
<dbReference type="GO" id="GO:0005783">
    <property type="term" value="C:endoplasmic reticulum"/>
    <property type="evidence" value="ECO:0007669"/>
    <property type="project" value="TreeGrafter"/>
</dbReference>
<evidence type="ECO:0000256" key="2">
    <source>
        <dbReference type="SAM" id="Phobius"/>
    </source>
</evidence>
<organism evidence="4 5">
    <name type="scientific">Raphidocelis subcapitata</name>
    <dbReference type="NCBI Taxonomy" id="307507"/>
    <lineage>
        <taxon>Eukaryota</taxon>
        <taxon>Viridiplantae</taxon>
        <taxon>Chlorophyta</taxon>
        <taxon>core chlorophytes</taxon>
        <taxon>Chlorophyceae</taxon>
        <taxon>CS clade</taxon>
        <taxon>Sphaeropleales</taxon>
        <taxon>Selenastraceae</taxon>
        <taxon>Raphidocelis</taxon>
    </lineage>
</organism>
<dbReference type="PANTHER" id="PTHR23322">
    <property type="entry name" value="FAS-ASSOCIATED PROTEIN"/>
    <property type="match status" value="1"/>
</dbReference>
<dbReference type="InterPro" id="IPR050730">
    <property type="entry name" value="UBX_domain-protein"/>
</dbReference>
<feature type="compositionally biased region" description="Low complexity" evidence="1">
    <location>
        <begin position="119"/>
        <end position="129"/>
    </location>
</feature>
<dbReference type="EMBL" id="BDRX01000018">
    <property type="protein sequence ID" value="GBF90654.1"/>
    <property type="molecule type" value="Genomic_DNA"/>
</dbReference>